<sequence>MKPILIAPICLTALLAGCADIGADVDPILDGAPRAQFQSDLAACRSLARNQSQLDHETMAAAAIGAGLGGVLGKVDEEGDALGGAIVGALAGAAAGASEAADTREDIVLNCLRGRGHAVVN</sequence>
<dbReference type="RefSeq" id="WP_092066597.1">
    <property type="nucleotide sequence ID" value="NZ_FOJU01000005.1"/>
</dbReference>
<name>A0A1I0YIP9_9RHOB</name>
<protein>
    <recommendedName>
        <fullName evidence="4">Glycine zipper family protein</fullName>
    </recommendedName>
</protein>
<dbReference type="AlphaFoldDB" id="A0A1I0YIP9"/>
<dbReference type="PROSITE" id="PS51257">
    <property type="entry name" value="PROKAR_LIPOPROTEIN"/>
    <property type="match status" value="1"/>
</dbReference>
<dbReference type="STRING" id="871651.SAMN05421688_3160"/>
<proteinExistence type="predicted"/>
<evidence type="ECO:0000256" key="1">
    <source>
        <dbReference type="SAM" id="SignalP"/>
    </source>
</evidence>
<dbReference type="EMBL" id="FOJU01000005">
    <property type="protein sequence ID" value="SFB13315.1"/>
    <property type="molecule type" value="Genomic_DNA"/>
</dbReference>
<organism evidence="2 3">
    <name type="scientific">Poseidonocella pacifica</name>
    <dbReference type="NCBI Taxonomy" id="871651"/>
    <lineage>
        <taxon>Bacteria</taxon>
        <taxon>Pseudomonadati</taxon>
        <taxon>Pseudomonadota</taxon>
        <taxon>Alphaproteobacteria</taxon>
        <taxon>Rhodobacterales</taxon>
        <taxon>Roseobacteraceae</taxon>
        <taxon>Poseidonocella</taxon>
    </lineage>
</organism>
<dbReference type="OrthoDB" id="7067979at2"/>
<keyword evidence="1" id="KW-0732">Signal</keyword>
<dbReference type="Proteomes" id="UP000198796">
    <property type="component" value="Unassembled WGS sequence"/>
</dbReference>
<evidence type="ECO:0000313" key="3">
    <source>
        <dbReference type="Proteomes" id="UP000198796"/>
    </source>
</evidence>
<feature type="chain" id="PRO_5011503741" description="Glycine zipper family protein" evidence="1">
    <location>
        <begin position="19"/>
        <end position="121"/>
    </location>
</feature>
<evidence type="ECO:0008006" key="4">
    <source>
        <dbReference type="Google" id="ProtNLM"/>
    </source>
</evidence>
<accession>A0A1I0YIP9</accession>
<evidence type="ECO:0000313" key="2">
    <source>
        <dbReference type="EMBL" id="SFB13315.1"/>
    </source>
</evidence>
<feature type="signal peptide" evidence="1">
    <location>
        <begin position="1"/>
        <end position="18"/>
    </location>
</feature>
<keyword evidence="3" id="KW-1185">Reference proteome</keyword>
<gene>
    <name evidence="2" type="ORF">SAMN05421688_3160</name>
</gene>
<reference evidence="2 3" key="1">
    <citation type="submission" date="2016-10" db="EMBL/GenBank/DDBJ databases">
        <authorList>
            <person name="de Groot N.N."/>
        </authorList>
    </citation>
    <scope>NUCLEOTIDE SEQUENCE [LARGE SCALE GENOMIC DNA]</scope>
    <source>
        <strain evidence="2 3">DSM 29316</strain>
    </source>
</reference>